<evidence type="ECO:0000313" key="3">
    <source>
        <dbReference type="Proteomes" id="UP001281761"/>
    </source>
</evidence>
<feature type="region of interest" description="Disordered" evidence="1">
    <location>
        <begin position="72"/>
        <end position="141"/>
    </location>
</feature>
<name>A0ABQ9XBA6_9EUKA</name>
<accession>A0ABQ9XBA6</accession>
<gene>
    <name evidence="2" type="ORF">BLNAU_16085</name>
</gene>
<proteinExistence type="predicted"/>
<evidence type="ECO:0000256" key="1">
    <source>
        <dbReference type="SAM" id="MobiDB-lite"/>
    </source>
</evidence>
<dbReference type="Proteomes" id="UP001281761">
    <property type="component" value="Unassembled WGS sequence"/>
</dbReference>
<dbReference type="EMBL" id="JARBJD010000165">
    <property type="protein sequence ID" value="KAK2948979.1"/>
    <property type="molecule type" value="Genomic_DNA"/>
</dbReference>
<organism evidence="2 3">
    <name type="scientific">Blattamonas nauphoetae</name>
    <dbReference type="NCBI Taxonomy" id="2049346"/>
    <lineage>
        <taxon>Eukaryota</taxon>
        <taxon>Metamonada</taxon>
        <taxon>Preaxostyla</taxon>
        <taxon>Oxymonadida</taxon>
        <taxon>Blattamonas</taxon>
    </lineage>
</organism>
<reference evidence="2 3" key="1">
    <citation type="journal article" date="2022" name="bioRxiv">
        <title>Genomics of Preaxostyla Flagellates Illuminates Evolutionary Transitions and the Path Towards Mitochondrial Loss.</title>
        <authorList>
            <person name="Novak L.V.F."/>
            <person name="Treitli S.C."/>
            <person name="Pyrih J."/>
            <person name="Halakuc P."/>
            <person name="Pipaliya S.V."/>
            <person name="Vacek V."/>
            <person name="Brzon O."/>
            <person name="Soukal P."/>
            <person name="Eme L."/>
            <person name="Dacks J.B."/>
            <person name="Karnkowska A."/>
            <person name="Elias M."/>
            <person name="Hampl V."/>
        </authorList>
    </citation>
    <scope>NUCLEOTIDE SEQUENCE [LARGE SCALE GENOMIC DNA]</scope>
    <source>
        <strain evidence="2">NAU3</strain>
        <tissue evidence="2">Gut</tissue>
    </source>
</reference>
<feature type="compositionally biased region" description="Basic and acidic residues" evidence="1">
    <location>
        <begin position="81"/>
        <end position="94"/>
    </location>
</feature>
<feature type="compositionally biased region" description="Basic residues" evidence="1">
    <location>
        <begin position="131"/>
        <end position="141"/>
    </location>
</feature>
<keyword evidence="3" id="KW-1185">Reference proteome</keyword>
<evidence type="ECO:0000313" key="2">
    <source>
        <dbReference type="EMBL" id="KAK2948979.1"/>
    </source>
</evidence>
<feature type="compositionally biased region" description="Basic and acidic residues" evidence="1">
    <location>
        <begin position="113"/>
        <end position="130"/>
    </location>
</feature>
<sequence>MASCALHSLANGLRTYPHLKRNLMDRSIRFPTGQNIPKVSFPFSAILEEVKKREDTNIKKAHAGLVAELAVPIPSEYDSYPDEKDSASESENKPQDSPAVSEPSEDESAAEEVIQKQKRQESSKGDEQKKAGTKKKPKTKK</sequence>
<protein>
    <submittedName>
        <fullName evidence="2">Uncharacterized protein</fullName>
    </submittedName>
</protein>
<comment type="caution">
    <text evidence="2">The sequence shown here is derived from an EMBL/GenBank/DDBJ whole genome shotgun (WGS) entry which is preliminary data.</text>
</comment>